<dbReference type="InterPro" id="IPR052855">
    <property type="entry name" value="CKAP2-like"/>
</dbReference>
<reference evidence="8" key="2">
    <citation type="submission" date="2025-08" db="UniProtKB">
        <authorList>
            <consortium name="Ensembl"/>
        </authorList>
    </citation>
    <scope>IDENTIFICATION</scope>
    <source>
        <strain evidence="8">Thoroughbred</strain>
    </source>
</reference>
<evidence type="ECO:0000256" key="6">
    <source>
        <dbReference type="SAM" id="MobiDB-lite"/>
    </source>
</evidence>
<dbReference type="GO" id="GO:0005829">
    <property type="term" value="C:cytosol"/>
    <property type="evidence" value="ECO:0000318"/>
    <property type="project" value="GO_Central"/>
</dbReference>
<evidence type="ECO:0000313" key="9">
    <source>
        <dbReference type="Proteomes" id="UP000002281"/>
    </source>
</evidence>
<keyword evidence="5" id="KW-0206">Cytoskeleton</keyword>
<dbReference type="GeneTree" id="ENSGT00530000063691"/>
<evidence type="ECO:0000259" key="7">
    <source>
        <dbReference type="Pfam" id="PF15297"/>
    </source>
</evidence>
<dbReference type="GO" id="GO:0005929">
    <property type="term" value="C:cilium"/>
    <property type="evidence" value="ECO:0007669"/>
    <property type="project" value="Ensembl"/>
</dbReference>
<evidence type="ECO:0000256" key="3">
    <source>
        <dbReference type="ARBA" id="ARBA00022490"/>
    </source>
</evidence>
<feature type="region of interest" description="Disordered" evidence="6">
    <location>
        <begin position="448"/>
        <end position="482"/>
    </location>
</feature>
<keyword evidence="3" id="KW-0963">Cytoplasm</keyword>
<keyword evidence="9" id="KW-1185">Reference proteome</keyword>
<feature type="compositionally biased region" description="Polar residues" evidence="6">
    <location>
        <begin position="120"/>
        <end position="175"/>
    </location>
</feature>
<feature type="compositionally biased region" description="Polar residues" evidence="6">
    <location>
        <begin position="95"/>
        <end position="104"/>
    </location>
</feature>
<comment type="similarity">
    <text evidence="2">Belongs to the CKAP2 family.</text>
</comment>
<dbReference type="PANTHER" id="PTHR47078:SF1">
    <property type="entry name" value="CYTOSKELETON-ASSOCIATED PROTEIN 2-LIKE"/>
    <property type="match status" value="1"/>
</dbReference>
<dbReference type="GO" id="GO:0072686">
    <property type="term" value="C:mitotic spindle"/>
    <property type="evidence" value="ECO:0000318"/>
    <property type="project" value="GO_Central"/>
</dbReference>
<dbReference type="Proteomes" id="UP000002281">
    <property type="component" value="Chromosome 15"/>
</dbReference>
<feature type="compositionally biased region" description="Basic and acidic residues" evidence="6">
    <location>
        <begin position="208"/>
        <end position="219"/>
    </location>
</feature>
<feature type="region of interest" description="Disordered" evidence="6">
    <location>
        <begin position="54"/>
        <end position="175"/>
    </location>
</feature>
<evidence type="ECO:0000256" key="1">
    <source>
        <dbReference type="ARBA" id="ARBA00004245"/>
    </source>
</evidence>
<feature type="region of interest" description="Disordered" evidence="6">
    <location>
        <begin position="196"/>
        <end position="245"/>
    </location>
</feature>
<dbReference type="OrthoDB" id="6288182at2759"/>
<evidence type="ECO:0000256" key="5">
    <source>
        <dbReference type="ARBA" id="ARBA00023212"/>
    </source>
</evidence>
<organism evidence="8 9">
    <name type="scientific">Equus caballus</name>
    <name type="common">Horse</name>
    <dbReference type="NCBI Taxonomy" id="9796"/>
    <lineage>
        <taxon>Eukaryota</taxon>
        <taxon>Metazoa</taxon>
        <taxon>Chordata</taxon>
        <taxon>Craniata</taxon>
        <taxon>Vertebrata</taxon>
        <taxon>Euteleostomi</taxon>
        <taxon>Mammalia</taxon>
        <taxon>Eutheria</taxon>
        <taxon>Laurasiatheria</taxon>
        <taxon>Perissodactyla</taxon>
        <taxon>Equidae</taxon>
        <taxon>Equus</taxon>
    </lineage>
</organism>
<reference evidence="8 9" key="1">
    <citation type="journal article" date="2009" name="Science">
        <title>Genome sequence, comparative analysis, and population genetics of the domestic horse.</title>
        <authorList>
            <consortium name="Broad Institute Genome Sequencing Platform"/>
            <consortium name="Broad Institute Whole Genome Assembly Team"/>
            <person name="Wade C.M."/>
            <person name="Giulotto E."/>
            <person name="Sigurdsson S."/>
            <person name="Zoli M."/>
            <person name="Gnerre S."/>
            <person name="Imsland F."/>
            <person name="Lear T.L."/>
            <person name="Adelson D.L."/>
            <person name="Bailey E."/>
            <person name="Bellone R.R."/>
            <person name="Bloecker H."/>
            <person name="Distl O."/>
            <person name="Edgar R.C."/>
            <person name="Garber M."/>
            <person name="Leeb T."/>
            <person name="Mauceli E."/>
            <person name="MacLeod J.N."/>
            <person name="Penedo M.C.T."/>
            <person name="Raison J.M."/>
            <person name="Sharpe T."/>
            <person name="Vogel J."/>
            <person name="Andersson L."/>
            <person name="Antczak D.F."/>
            <person name="Biagi T."/>
            <person name="Binns M.M."/>
            <person name="Chowdhary B.P."/>
            <person name="Coleman S.J."/>
            <person name="Della Valle G."/>
            <person name="Fryc S."/>
            <person name="Guerin G."/>
            <person name="Hasegawa T."/>
            <person name="Hill E.W."/>
            <person name="Jurka J."/>
            <person name="Kiialainen A."/>
            <person name="Lindgren G."/>
            <person name="Liu J."/>
            <person name="Magnani E."/>
            <person name="Mickelson J.R."/>
            <person name="Murray J."/>
            <person name="Nergadze S.G."/>
            <person name="Onofrio R."/>
            <person name="Pedroni S."/>
            <person name="Piras M.F."/>
            <person name="Raudsepp T."/>
            <person name="Rocchi M."/>
            <person name="Roeed K.H."/>
            <person name="Ryder O.A."/>
            <person name="Searle S."/>
            <person name="Skow L."/>
            <person name="Swinburne J.E."/>
            <person name="Syvaenen A.C."/>
            <person name="Tozaki T."/>
            <person name="Valberg S.J."/>
            <person name="Vaudin M."/>
            <person name="White J.R."/>
            <person name="Zody M.C."/>
            <person name="Lander E.S."/>
            <person name="Lindblad-Toh K."/>
        </authorList>
    </citation>
    <scope>NUCLEOTIDE SEQUENCE [LARGE SCALE GENOMIC DNA]</scope>
    <source>
        <strain evidence="8 9">Thoroughbred</strain>
    </source>
</reference>
<sequence length="763" mass="85907">MVSVIIPVVCLRGPWHCLRHYITTLQEERQRKLQEYLAAKGKLKCQNTKPYLKAKNNCPNPPPSKSTIRPKKDVTSHVALPVKATRPISIKLQPRPSNITGSQKSKLEPPKPLDKRLTSGCVSSNPNCQPSSKSQQQHDAGSSTAGELSRKTVGSLNTQELKTTKQQVTDQGSAKCTDSVDNVYVEKESLDSFLKEVNKENLPQTLPDSERKPNPELRTKSKPKTNSYNQTKSSLAPKRAMGKSSVNSAVLKDRVNNKQFVGETQIRIPPVKSQQLSRGAHLARPGVKPQKTVSSHVVQTLSRIQASKKPVVKDIKVNRTRYERPNETKLQSYTVTEQKEKHTKPRPYPSVLQGGCNNRHPNTKQDQKSTQPYFRPQMSCVPKKSKATSQRPNMTVGSFNSVIPSTPSIRTNGPSENKSNNSCHQKTWTLDSKLKKALPRNHFLNQTAPKTQASDTTISGRRFPNGTQTNPNIKKKTTAEDRRKQLEEWQKSKGKIYKRPPMELKTKRKIIEEMNVSFWKSMEKEEEEKKAQLELSNKINNTLTECLQLIEGGVLSNEIFTILSSIPEAEKFAKFWICKAKLLASKGTFDVIGLYEEAIRKGATPIQELREVVLNMLQDPNRITEGVTSDTLVAKTNITSIDELTEKMESGNSCLSPKEREKVIATPQITKTEQNHHPGVKLQIASIPRIYGMPEVQDMKLITPVRRSARIERAVSHYPEMLQEHDLVVASLNELLEVEETECFIFRKNEALPVTLGFQMLES</sequence>
<keyword evidence="4" id="KW-0597">Phosphoprotein</keyword>
<evidence type="ECO:0000256" key="4">
    <source>
        <dbReference type="ARBA" id="ARBA00022553"/>
    </source>
</evidence>
<dbReference type="PANTHER" id="PTHR47078">
    <property type="entry name" value="CYTOSKELETON-ASSOCIATED PROTEIN 2-LIKE"/>
    <property type="match status" value="1"/>
</dbReference>
<feature type="compositionally biased region" description="Polar residues" evidence="6">
    <location>
        <begin position="224"/>
        <end position="234"/>
    </location>
</feature>
<feature type="compositionally biased region" description="Polar residues" evidence="6">
    <location>
        <begin position="387"/>
        <end position="424"/>
    </location>
</feature>
<name>A0A9L0RR32_HORSE</name>
<evidence type="ECO:0000313" key="8">
    <source>
        <dbReference type="Ensembl" id="ENSECAP00000066330.1"/>
    </source>
</evidence>
<dbReference type="Pfam" id="PF15297">
    <property type="entry name" value="CKAP2_C"/>
    <property type="match status" value="2"/>
</dbReference>
<dbReference type="AlphaFoldDB" id="A0A9L0RR32"/>
<proteinExistence type="inferred from homology"/>
<evidence type="ECO:0000256" key="2">
    <source>
        <dbReference type="ARBA" id="ARBA00009468"/>
    </source>
</evidence>
<accession>A0A9L0RR32</accession>
<dbReference type="InterPro" id="IPR029197">
    <property type="entry name" value="CKAP2_C"/>
</dbReference>
<feature type="compositionally biased region" description="Basic and acidic residues" evidence="6">
    <location>
        <begin position="105"/>
        <end position="117"/>
    </location>
</feature>
<feature type="compositionally biased region" description="Polar residues" evidence="6">
    <location>
        <begin position="448"/>
        <end position="472"/>
    </location>
</feature>
<feature type="domain" description="Cytoskeleton-associated protein 2 C-terminal" evidence="7">
    <location>
        <begin position="466"/>
        <end position="677"/>
    </location>
</feature>
<dbReference type="Ensembl" id="ENSECAT00000112754.1">
    <property type="protein sequence ID" value="ENSECAP00000066330.1"/>
    <property type="gene ID" value="ENSECAG00000021538.3"/>
</dbReference>
<protein>
    <submittedName>
        <fullName evidence="8">Cytoskeleton associated protein 2 like</fullName>
    </submittedName>
</protein>
<comment type="subcellular location">
    <subcellularLocation>
        <location evidence="1">Cytoplasm</location>
        <location evidence="1">Cytoskeleton</location>
    </subcellularLocation>
</comment>
<reference evidence="8" key="3">
    <citation type="submission" date="2025-09" db="UniProtKB">
        <authorList>
            <consortium name="Ensembl"/>
        </authorList>
    </citation>
    <scope>IDENTIFICATION</scope>
    <source>
        <strain evidence="8">Thoroughbred</strain>
    </source>
</reference>
<feature type="domain" description="Cytoskeleton-associated protein 2 C-terminal" evidence="7">
    <location>
        <begin position="696"/>
        <end position="752"/>
    </location>
</feature>
<gene>
    <name evidence="8" type="primary">CKAP2L</name>
</gene>
<dbReference type="GO" id="GO:0005813">
    <property type="term" value="C:centrosome"/>
    <property type="evidence" value="ECO:0000318"/>
    <property type="project" value="GO_Central"/>
</dbReference>
<feature type="region of interest" description="Disordered" evidence="6">
    <location>
        <begin position="334"/>
        <end position="424"/>
    </location>
</feature>